<dbReference type="PANTHER" id="PTHR38847:SF1">
    <property type="entry name" value="PSEUDOURIDINE SYNTHASE RSUA_RLUA-LIKE DOMAIN-CONTAINING PROTEIN"/>
    <property type="match status" value="1"/>
</dbReference>
<sequence>MSFSSLVVLASLLLQATAQSLSITSVGAIGTGMYPRDCQGLYQLLSLWFADFRADTGPSSAPSDQRVNCQLTLGVNVPSGYQFAFDQTILNAAYNAGSGVKLFSSTSYYFQGQLSEAVGSCSVAGPGSSGLTTLVNKFSPILWSPCGKSSIVSINTDLRADNGDGKSTGYIAVRNSTDASFIWRKC</sequence>
<dbReference type="Proteomes" id="UP000298030">
    <property type="component" value="Unassembled WGS sequence"/>
</dbReference>
<evidence type="ECO:0008006" key="4">
    <source>
        <dbReference type="Google" id="ProtNLM"/>
    </source>
</evidence>
<keyword evidence="3" id="KW-1185">Reference proteome</keyword>
<reference evidence="2 3" key="1">
    <citation type="journal article" date="2019" name="Nat. Ecol. Evol.">
        <title>Megaphylogeny resolves global patterns of mushroom evolution.</title>
        <authorList>
            <person name="Varga T."/>
            <person name="Krizsan K."/>
            <person name="Foldi C."/>
            <person name="Dima B."/>
            <person name="Sanchez-Garcia M."/>
            <person name="Sanchez-Ramirez S."/>
            <person name="Szollosi G.J."/>
            <person name="Szarkandi J.G."/>
            <person name="Papp V."/>
            <person name="Albert L."/>
            <person name="Andreopoulos W."/>
            <person name="Angelini C."/>
            <person name="Antonin V."/>
            <person name="Barry K.W."/>
            <person name="Bougher N.L."/>
            <person name="Buchanan P."/>
            <person name="Buyck B."/>
            <person name="Bense V."/>
            <person name="Catcheside P."/>
            <person name="Chovatia M."/>
            <person name="Cooper J."/>
            <person name="Damon W."/>
            <person name="Desjardin D."/>
            <person name="Finy P."/>
            <person name="Geml J."/>
            <person name="Haridas S."/>
            <person name="Hughes K."/>
            <person name="Justo A."/>
            <person name="Karasinski D."/>
            <person name="Kautmanova I."/>
            <person name="Kiss B."/>
            <person name="Kocsube S."/>
            <person name="Kotiranta H."/>
            <person name="LaButti K.M."/>
            <person name="Lechner B.E."/>
            <person name="Liimatainen K."/>
            <person name="Lipzen A."/>
            <person name="Lukacs Z."/>
            <person name="Mihaltcheva S."/>
            <person name="Morgado L.N."/>
            <person name="Niskanen T."/>
            <person name="Noordeloos M.E."/>
            <person name="Ohm R.A."/>
            <person name="Ortiz-Santana B."/>
            <person name="Ovrebo C."/>
            <person name="Racz N."/>
            <person name="Riley R."/>
            <person name="Savchenko A."/>
            <person name="Shiryaev A."/>
            <person name="Soop K."/>
            <person name="Spirin V."/>
            <person name="Szebenyi C."/>
            <person name="Tomsovsky M."/>
            <person name="Tulloss R.E."/>
            <person name="Uehling J."/>
            <person name="Grigoriev I.V."/>
            <person name="Vagvolgyi C."/>
            <person name="Papp T."/>
            <person name="Martin F.M."/>
            <person name="Miettinen O."/>
            <person name="Hibbett D.S."/>
            <person name="Nagy L.G."/>
        </authorList>
    </citation>
    <scope>NUCLEOTIDE SEQUENCE [LARGE SCALE GENOMIC DNA]</scope>
    <source>
        <strain evidence="2 3">FP101781</strain>
    </source>
</reference>
<evidence type="ECO:0000256" key="1">
    <source>
        <dbReference type="SAM" id="SignalP"/>
    </source>
</evidence>
<dbReference type="InterPro" id="IPR025649">
    <property type="entry name" value="DUF4360"/>
</dbReference>
<keyword evidence="1" id="KW-0732">Signal</keyword>
<dbReference type="AlphaFoldDB" id="A0A4Y7SSJ3"/>
<name>A0A4Y7SSJ3_COPMI</name>
<dbReference type="OrthoDB" id="152248at2759"/>
<dbReference type="STRING" id="71717.A0A4Y7SSJ3"/>
<dbReference type="EMBL" id="QPFP01000062">
    <property type="protein sequence ID" value="TEB24827.1"/>
    <property type="molecule type" value="Genomic_DNA"/>
</dbReference>
<feature type="chain" id="PRO_5021364973" description="Secreted protein" evidence="1">
    <location>
        <begin position="19"/>
        <end position="186"/>
    </location>
</feature>
<proteinExistence type="predicted"/>
<evidence type="ECO:0000313" key="3">
    <source>
        <dbReference type="Proteomes" id="UP000298030"/>
    </source>
</evidence>
<comment type="caution">
    <text evidence="2">The sequence shown here is derived from an EMBL/GenBank/DDBJ whole genome shotgun (WGS) entry which is preliminary data.</text>
</comment>
<gene>
    <name evidence="2" type="ORF">FA13DRAFT_1756761</name>
</gene>
<evidence type="ECO:0000313" key="2">
    <source>
        <dbReference type="EMBL" id="TEB24827.1"/>
    </source>
</evidence>
<protein>
    <recommendedName>
        <fullName evidence="4">Secreted protein</fullName>
    </recommendedName>
</protein>
<accession>A0A4Y7SSJ3</accession>
<dbReference type="PANTHER" id="PTHR38847">
    <property type="match status" value="1"/>
</dbReference>
<feature type="signal peptide" evidence="1">
    <location>
        <begin position="1"/>
        <end position="18"/>
    </location>
</feature>
<dbReference type="Pfam" id="PF14273">
    <property type="entry name" value="DUF4360"/>
    <property type="match status" value="1"/>
</dbReference>
<organism evidence="2 3">
    <name type="scientific">Coprinellus micaceus</name>
    <name type="common">Glistening ink-cap mushroom</name>
    <name type="synonym">Coprinus micaceus</name>
    <dbReference type="NCBI Taxonomy" id="71717"/>
    <lineage>
        <taxon>Eukaryota</taxon>
        <taxon>Fungi</taxon>
        <taxon>Dikarya</taxon>
        <taxon>Basidiomycota</taxon>
        <taxon>Agaricomycotina</taxon>
        <taxon>Agaricomycetes</taxon>
        <taxon>Agaricomycetidae</taxon>
        <taxon>Agaricales</taxon>
        <taxon>Agaricineae</taxon>
        <taxon>Psathyrellaceae</taxon>
        <taxon>Coprinellus</taxon>
    </lineage>
</organism>